<reference evidence="3" key="1">
    <citation type="submission" date="2016-05" db="EMBL/GenBank/DDBJ databases">
        <authorList>
            <person name="Wang W."/>
            <person name="Zhu L."/>
        </authorList>
    </citation>
    <scope>NUCLEOTIDE SEQUENCE [LARGE SCALE GENOMIC DNA]</scope>
    <source>
        <strain evidence="3">W-2</strain>
    </source>
</reference>
<evidence type="ECO:0000259" key="1">
    <source>
        <dbReference type="PROSITE" id="PS50164"/>
    </source>
</evidence>
<dbReference type="OrthoDB" id="1902641at2"/>
<dbReference type="InterPro" id="IPR000305">
    <property type="entry name" value="GIY-YIG_endonuc"/>
</dbReference>
<dbReference type="RefSeq" id="WP_064549954.1">
    <property type="nucleotide sequence ID" value="NZ_LXMA01000001.1"/>
</dbReference>
<sequence length="256" mass="29870">MFGTVIQDAYRQNEVNEIVNALDELCNPNDTYGWASSGIYCFWNYYTREVLYIGLAVDLAERFKQHNGIILIDENACKYKQINEYFKKNEKLGYSIFVQSPLSQPVTSKNIYKWLNYDPEEFSVSDFTHEQSKKDLRRVEGILIESYRRVHGNIPRWNRVSGSVDGQRATLDGNYEIVRAMTCQKLSPLLSRSTLRELAENPTYAFYESFLHGVRQLMLSVGLSFNEALQFIQKTDILGIYERIEKEGYLYKELIL</sequence>
<dbReference type="EMBL" id="LXMA01000001">
    <property type="protein sequence ID" value="OAT74641.1"/>
    <property type="molecule type" value="Genomic_DNA"/>
</dbReference>
<evidence type="ECO:0000313" key="3">
    <source>
        <dbReference type="Proteomes" id="UP000078290"/>
    </source>
</evidence>
<protein>
    <recommendedName>
        <fullName evidence="1">GIY-YIG domain-containing protein</fullName>
    </recommendedName>
</protein>
<comment type="caution">
    <text evidence="2">The sequence shown here is derived from an EMBL/GenBank/DDBJ whole genome shotgun (WGS) entry which is preliminary data.</text>
</comment>
<dbReference type="SUPFAM" id="SSF82771">
    <property type="entry name" value="GIY-YIG endonuclease"/>
    <property type="match status" value="1"/>
</dbReference>
<dbReference type="PROSITE" id="PS50164">
    <property type="entry name" value="GIY_YIG"/>
    <property type="match status" value="1"/>
</dbReference>
<dbReference type="AlphaFoldDB" id="A0A1B7KX70"/>
<name>A0A1B7KX70_PARTM</name>
<organism evidence="2 3">
    <name type="scientific">Parageobacillus thermoglucosidasius</name>
    <name type="common">Geobacillus thermoglucosidasius</name>
    <dbReference type="NCBI Taxonomy" id="1426"/>
    <lineage>
        <taxon>Bacteria</taxon>
        <taxon>Bacillati</taxon>
        <taxon>Bacillota</taxon>
        <taxon>Bacilli</taxon>
        <taxon>Bacillales</taxon>
        <taxon>Anoxybacillaceae</taxon>
        <taxon>Parageobacillus</taxon>
    </lineage>
</organism>
<accession>A0A1B7KX70</accession>
<proteinExistence type="predicted"/>
<evidence type="ECO:0000313" key="2">
    <source>
        <dbReference type="EMBL" id="OAT74641.1"/>
    </source>
</evidence>
<gene>
    <name evidence="2" type="ORF">A7K69_02705</name>
</gene>
<feature type="domain" description="GIY-YIG" evidence="1">
    <location>
        <begin position="35"/>
        <end position="159"/>
    </location>
</feature>
<dbReference type="Proteomes" id="UP000078290">
    <property type="component" value="Unassembled WGS sequence"/>
</dbReference>
<dbReference type="InterPro" id="IPR035901">
    <property type="entry name" value="GIY-YIG_endonuc_sf"/>
</dbReference>